<dbReference type="SMART" id="SM00060">
    <property type="entry name" value="FN3"/>
    <property type="match status" value="2"/>
</dbReference>
<dbReference type="InterPro" id="IPR018247">
    <property type="entry name" value="EF_Hand_1_Ca_BS"/>
</dbReference>
<feature type="domain" description="Fibronectin type-III" evidence="2">
    <location>
        <begin position="56"/>
        <end position="170"/>
    </location>
</feature>
<dbReference type="PROSITE" id="PS00018">
    <property type="entry name" value="EF_HAND_1"/>
    <property type="match status" value="1"/>
</dbReference>
<dbReference type="AlphaFoldDB" id="A0A955LB04"/>
<reference evidence="3" key="1">
    <citation type="submission" date="2020-04" db="EMBL/GenBank/DDBJ databases">
        <authorList>
            <person name="Zhang T."/>
        </authorList>
    </citation>
    <scope>NUCLEOTIDE SEQUENCE</scope>
    <source>
        <strain evidence="3">HKST-UBA09</strain>
    </source>
</reference>
<dbReference type="Gene3D" id="2.60.40.10">
    <property type="entry name" value="Immunoglobulins"/>
    <property type="match status" value="1"/>
</dbReference>
<comment type="caution">
    <text evidence="3">The sequence shown here is derived from an EMBL/GenBank/DDBJ whole genome shotgun (WGS) entry which is preliminary data.</text>
</comment>
<dbReference type="InterPro" id="IPR013783">
    <property type="entry name" value="Ig-like_fold"/>
</dbReference>
<protein>
    <recommendedName>
        <fullName evidence="2">Fibronectin type-III domain-containing protein</fullName>
    </recommendedName>
</protein>
<feature type="compositionally biased region" description="Low complexity" evidence="1">
    <location>
        <begin position="338"/>
        <end position="357"/>
    </location>
</feature>
<dbReference type="Proteomes" id="UP000714915">
    <property type="component" value="Unassembled WGS sequence"/>
</dbReference>
<evidence type="ECO:0000256" key="1">
    <source>
        <dbReference type="SAM" id="MobiDB-lite"/>
    </source>
</evidence>
<sequence length="490" mass="53010">MEYDSRSKSQLRRILVIWIIIALLASSLGAFQLYNNENQTSDVDVADTRVAVNVTPTNVKIVADCTADNKPFFRVTWDHNVSNVNGYFVDVDVNDANVWKAGLGNIFWNQKLPYGTSSTQIPTTSDPYFYKYVGGDPSAAENKAEKLTSIQEGIAYKVRVLAINNQGGNPIGDTVGTGLTHGGCTKVTTDSTPTSVTVTAPTNLKATPKCSGLIAYIELTWTAGKNATGYFVDVDLNDANVFKTGSGNYFWNSKYSSTVTTANIPGSRSQIYYAYYGGDPSSAENQKDILSTLQLNTAYKVQVSAIQPSGQGNPVPSSQLAVTTLDCKAIVDEVVTNTTDTNTTGDSNTNTDTTNNTDDAENTDNSSQTGDIVISSFDDAITKLTDGTIDTTQFTNFVDDLLVNKCKGDFDTSGLIDLKDFSKFASSFNKPFTGDDILLDLTTDGAEDFRLNLNDFAIFAKNFKKDINTCVYPWTAAEALSFAQAVANKI</sequence>
<evidence type="ECO:0000313" key="3">
    <source>
        <dbReference type="EMBL" id="MCA9386926.1"/>
    </source>
</evidence>
<feature type="domain" description="Fibronectin type-III" evidence="2">
    <location>
        <begin position="198"/>
        <end position="312"/>
    </location>
</feature>
<accession>A0A955LB04</accession>
<feature type="region of interest" description="Disordered" evidence="1">
    <location>
        <begin position="338"/>
        <end position="369"/>
    </location>
</feature>
<dbReference type="InterPro" id="IPR003961">
    <property type="entry name" value="FN3_dom"/>
</dbReference>
<gene>
    <name evidence="3" type="ORF">KC669_02735</name>
</gene>
<name>A0A955LB04_9BACT</name>
<dbReference type="EMBL" id="JAGQLF010000026">
    <property type="protein sequence ID" value="MCA9386926.1"/>
    <property type="molecule type" value="Genomic_DNA"/>
</dbReference>
<reference evidence="3" key="2">
    <citation type="journal article" date="2021" name="Microbiome">
        <title>Successional dynamics and alternative stable states in a saline activated sludge microbial community over 9 years.</title>
        <authorList>
            <person name="Wang Y."/>
            <person name="Ye J."/>
            <person name="Ju F."/>
            <person name="Liu L."/>
            <person name="Boyd J.A."/>
            <person name="Deng Y."/>
            <person name="Parks D.H."/>
            <person name="Jiang X."/>
            <person name="Yin X."/>
            <person name="Woodcroft B.J."/>
            <person name="Tyson G.W."/>
            <person name="Hugenholtz P."/>
            <person name="Polz M.F."/>
            <person name="Zhang T."/>
        </authorList>
    </citation>
    <scope>NUCLEOTIDE SEQUENCE</scope>
    <source>
        <strain evidence="3">HKST-UBA09</strain>
    </source>
</reference>
<evidence type="ECO:0000259" key="2">
    <source>
        <dbReference type="SMART" id="SM00060"/>
    </source>
</evidence>
<proteinExistence type="predicted"/>
<evidence type="ECO:0000313" key="4">
    <source>
        <dbReference type="Proteomes" id="UP000714915"/>
    </source>
</evidence>
<organism evidence="3 4">
    <name type="scientific">Candidatus Dojkabacteria bacterium</name>
    <dbReference type="NCBI Taxonomy" id="2099670"/>
    <lineage>
        <taxon>Bacteria</taxon>
        <taxon>Candidatus Dojkabacteria</taxon>
    </lineage>
</organism>